<comment type="similarity">
    <text evidence="1">Belongs to the Mo25 family.</text>
</comment>
<dbReference type="WBParaSite" id="SBAD_0001070301-mRNA-1">
    <property type="protein sequence ID" value="SBAD_0001070301-mRNA-1"/>
    <property type="gene ID" value="SBAD_0001070301"/>
</dbReference>
<proteinExistence type="inferred from homology"/>
<evidence type="ECO:0000313" key="4">
    <source>
        <dbReference type="WBParaSite" id="SBAD_0001070301-mRNA-1"/>
    </source>
</evidence>
<dbReference type="SUPFAM" id="SSF48371">
    <property type="entry name" value="ARM repeat"/>
    <property type="match status" value="1"/>
</dbReference>
<dbReference type="GO" id="GO:0035556">
    <property type="term" value="P:intracellular signal transduction"/>
    <property type="evidence" value="ECO:0007669"/>
    <property type="project" value="TreeGrafter"/>
</dbReference>
<dbReference type="InterPro" id="IPR016024">
    <property type="entry name" value="ARM-type_fold"/>
</dbReference>
<dbReference type="Gene3D" id="1.25.10.10">
    <property type="entry name" value="Leucine-rich Repeat Variant"/>
    <property type="match status" value="1"/>
</dbReference>
<reference evidence="2 3" key="2">
    <citation type="submission" date="2018-11" db="EMBL/GenBank/DDBJ databases">
        <authorList>
            <consortium name="Pathogen Informatics"/>
        </authorList>
    </citation>
    <scope>NUCLEOTIDE SEQUENCE [LARGE SCALE GENOMIC DNA]</scope>
</reference>
<dbReference type="GO" id="GO:0043539">
    <property type="term" value="F:protein serine/threonine kinase activator activity"/>
    <property type="evidence" value="ECO:0007669"/>
    <property type="project" value="TreeGrafter"/>
</dbReference>
<keyword evidence="3" id="KW-1185">Reference proteome</keyword>
<dbReference type="InterPro" id="IPR011989">
    <property type="entry name" value="ARM-like"/>
</dbReference>
<gene>
    <name evidence="2" type="ORF">SBAD_LOCUS10339</name>
</gene>
<dbReference type="OrthoDB" id="609103at2759"/>
<dbReference type="PANTHER" id="PTHR10182:SF3">
    <property type="entry name" value="PROTEIN MO25"/>
    <property type="match status" value="1"/>
</dbReference>
<reference evidence="4" key="1">
    <citation type="submission" date="2016-06" db="UniProtKB">
        <authorList>
            <consortium name="WormBaseParasite"/>
        </authorList>
    </citation>
    <scope>IDENTIFICATION</scope>
</reference>
<dbReference type="PANTHER" id="PTHR10182">
    <property type="entry name" value="CALCIUM-BINDING PROTEIN 39-RELATED"/>
    <property type="match status" value="1"/>
</dbReference>
<protein>
    <submittedName>
        <fullName evidence="4">BTB domain-containing protein</fullName>
    </submittedName>
</protein>
<dbReference type="AlphaFoldDB" id="A0A183J391"/>
<sequence length="139" mass="15930">MKSVLEDTKDDQLKGTMNPCTSVRRSLSELTSKKDVALIFNNLLRRQIGTRSPTVEYLCTRPDILITLIKGYEIQEIALNCGSMLRESIRHEPLARIMLNSDEVYRFFSYVEMSTFDVASDAFSTFKVSTVVSYFCLYC</sequence>
<dbReference type="InterPro" id="IPR013878">
    <property type="entry name" value="Mo25"/>
</dbReference>
<dbReference type="EMBL" id="UZAM01013933">
    <property type="protein sequence ID" value="VDP30979.1"/>
    <property type="molecule type" value="Genomic_DNA"/>
</dbReference>
<name>A0A183J391_9BILA</name>
<evidence type="ECO:0000313" key="3">
    <source>
        <dbReference type="Proteomes" id="UP000270296"/>
    </source>
</evidence>
<evidence type="ECO:0000313" key="2">
    <source>
        <dbReference type="EMBL" id="VDP30979.1"/>
    </source>
</evidence>
<evidence type="ECO:0000256" key="1">
    <source>
        <dbReference type="ARBA" id="ARBA00011012"/>
    </source>
</evidence>
<organism evidence="4">
    <name type="scientific">Soboliphyme baturini</name>
    <dbReference type="NCBI Taxonomy" id="241478"/>
    <lineage>
        <taxon>Eukaryota</taxon>
        <taxon>Metazoa</taxon>
        <taxon>Ecdysozoa</taxon>
        <taxon>Nematoda</taxon>
        <taxon>Enoplea</taxon>
        <taxon>Dorylaimia</taxon>
        <taxon>Dioctophymatida</taxon>
        <taxon>Dioctophymatoidea</taxon>
        <taxon>Soboliphymatidae</taxon>
        <taxon>Soboliphyme</taxon>
    </lineage>
</organism>
<dbReference type="Proteomes" id="UP000270296">
    <property type="component" value="Unassembled WGS sequence"/>
</dbReference>
<dbReference type="Pfam" id="PF08569">
    <property type="entry name" value="Mo25"/>
    <property type="match status" value="1"/>
</dbReference>
<accession>A0A183J391</accession>